<protein>
    <submittedName>
        <fullName evidence="1">DNA alkylation repair protein</fullName>
    </submittedName>
</protein>
<dbReference type="PANTHER" id="PTHR34070">
    <property type="entry name" value="ARMADILLO-TYPE FOLD"/>
    <property type="match status" value="1"/>
</dbReference>
<dbReference type="Gene3D" id="1.25.10.90">
    <property type="match status" value="1"/>
</dbReference>
<gene>
    <name evidence="1" type="ORF">KC573_04415</name>
</gene>
<name>A0A955LWK2_UNCKA</name>
<evidence type="ECO:0000313" key="2">
    <source>
        <dbReference type="Proteomes" id="UP000699691"/>
    </source>
</evidence>
<dbReference type="AlphaFoldDB" id="A0A955LWK2"/>
<dbReference type="EMBL" id="JAGQKY010000260">
    <property type="protein sequence ID" value="MCA9398048.1"/>
    <property type="molecule type" value="Genomic_DNA"/>
</dbReference>
<reference evidence="1" key="2">
    <citation type="journal article" date="2021" name="Microbiome">
        <title>Successional dynamics and alternative stable states in a saline activated sludge microbial community over 9 years.</title>
        <authorList>
            <person name="Wang Y."/>
            <person name="Ye J."/>
            <person name="Ju F."/>
            <person name="Liu L."/>
            <person name="Boyd J.A."/>
            <person name="Deng Y."/>
            <person name="Parks D.H."/>
            <person name="Jiang X."/>
            <person name="Yin X."/>
            <person name="Woodcroft B.J."/>
            <person name="Tyson G.W."/>
            <person name="Hugenholtz P."/>
            <person name="Polz M.F."/>
            <person name="Zhang T."/>
        </authorList>
    </citation>
    <scope>NUCLEOTIDE SEQUENCE</scope>
    <source>
        <strain evidence="1">HKST-UBA02</strain>
    </source>
</reference>
<feature type="non-terminal residue" evidence="1">
    <location>
        <position position="182"/>
    </location>
</feature>
<dbReference type="Pfam" id="PF08713">
    <property type="entry name" value="DNA_alkylation"/>
    <property type="match status" value="1"/>
</dbReference>
<organism evidence="1 2">
    <name type="scientific">candidate division WWE3 bacterium</name>
    <dbReference type="NCBI Taxonomy" id="2053526"/>
    <lineage>
        <taxon>Bacteria</taxon>
        <taxon>Katanobacteria</taxon>
    </lineage>
</organism>
<dbReference type="SUPFAM" id="SSF48371">
    <property type="entry name" value="ARM repeat"/>
    <property type="match status" value="1"/>
</dbReference>
<dbReference type="InterPro" id="IPR016024">
    <property type="entry name" value="ARM-type_fold"/>
</dbReference>
<reference evidence="1" key="1">
    <citation type="submission" date="2020-04" db="EMBL/GenBank/DDBJ databases">
        <authorList>
            <person name="Zhang T."/>
        </authorList>
    </citation>
    <scope>NUCLEOTIDE SEQUENCE</scope>
    <source>
        <strain evidence="1">HKST-UBA02</strain>
    </source>
</reference>
<sequence>MHTASDVIVALESFSNPERAQHSQRFFKTGKGEYGENDVFIGLTVPQQRKVAKKFTDLSLSDIEKLLTSDVHEHRFTGLVILVNVYKKGEEMTKKKVYDFYLKHLYAVNNWDLVDTSAPNIVGEYLSEHVKERNILYTLATSMDLWEKRVAILSTFAFIKRDDFDDTLAISEILLEDSHDLI</sequence>
<proteinExistence type="predicted"/>
<dbReference type="PANTHER" id="PTHR34070:SF1">
    <property type="entry name" value="DNA ALKYLATION REPAIR PROTEIN"/>
    <property type="match status" value="1"/>
</dbReference>
<dbReference type="InterPro" id="IPR014825">
    <property type="entry name" value="DNA_alkylation"/>
</dbReference>
<evidence type="ECO:0000313" key="1">
    <source>
        <dbReference type="EMBL" id="MCA9398048.1"/>
    </source>
</evidence>
<comment type="caution">
    <text evidence="1">The sequence shown here is derived from an EMBL/GenBank/DDBJ whole genome shotgun (WGS) entry which is preliminary data.</text>
</comment>
<dbReference type="Proteomes" id="UP000699691">
    <property type="component" value="Unassembled WGS sequence"/>
</dbReference>
<accession>A0A955LWK2</accession>
<dbReference type="CDD" id="cd06561">
    <property type="entry name" value="AlkD_like"/>
    <property type="match status" value="1"/>
</dbReference>